<feature type="transmembrane region" description="Helical" evidence="6">
    <location>
        <begin position="390"/>
        <end position="409"/>
    </location>
</feature>
<dbReference type="AlphaFoldDB" id="A0A6A6SW71"/>
<dbReference type="InterPro" id="IPR020846">
    <property type="entry name" value="MFS_dom"/>
</dbReference>
<dbReference type="SUPFAM" id="SSF103473">
    <property type="entry name" value="MFS general substrate transporter"/>
    <property type="match status" value="1"/>
</dbReference>
<evidence type="ECO:0000259" key="7">
    <source>
        <dbReference type="PROSITE" id="PS50850"/>
    </source>
</evidence>
<name>A0A6A6SW71_9PLEO</name>
<keyword evidence="9" id="KW-1185">Reference proteome</keyword>
<comment type="subcellular location">
    <subcellularLocation>
        <location evidence="1">Membrane</location>
        <topology evidence="1">Multi-pass membrane protein</topology>
    </subcellularLocation>
</comment>
<dbReference type="InterPro" id="IPR036259">
    <property type="entry name" value="MFS_trans_sf"/>
</dbReference>
<feature type="transmembrane region" description="Helical" evidence="6">
    <location>
        <begin position="91"/>
        <end position="110"/>
    </location>
</feature>
<evidence type="ECO:0000256" key="4">
    <source>
        <dbReference type="ARBA" id="ARBA00022989"/>
    </source>
</evidence>
<feature type="transmembrane region" description="Helical" evidence="6">
    <location>
        <begin position="415"/>
        <end position="441"/>
    </location>
</feature>
<feature type="transmembrane region" description="Helical" evidence="6">
    <location>
        <begin position="358"/>
        <end position="378"/>
    </location>
</feature>
<feature type="transmembrane region" description="Helical" evidence="6">
    <location>
        <begin position="285"/>
        <end position="306"/>
    </location>
</feature>
<feature type="transmembrane region" description="Helical" evidence="6">
    <location>
        <begin position="122"/>
        <end position="140"/>
    </location>
</feature>
<keyword evidence="5 6" id="KW-0472">Membrane</keyword>
<dbReference type="PROSITE" id="PS50850">
    <property type="entry name" value="MFS"/>
    <property type="match status" value="1"/>
</dbReference>
<dbReference type="InterPro" id="IPR005829">
    <property type="entry name" value="Sugar_transporter_CS"/>
</dbReference>
<reference evidence="8" key="1">
    <citation type="journal article" date="2020" name="Stud. Mycol.">
        <title>101 Dothideomycetes genomes: a test case for predicting lifestyles and emergence of pathogens.</title>
        <authorList>
            <person name="Haridas S."/>
            <person name="Albert R."/>
            <person name="Binder M."/>
            <person name="Bloem J."/>
            <person name="Labutti K."/>
            <person name="Salamov A."/>
            <person name="Andreopoulos B."/>
            <person name="Baker S."/>
            <person name="Barry K."/>
            <person name="Bills G."/>
            <person name="Bluhm B."/>
            <person name="Cannon C."/>
            <person name="Castanera R."/>
            <person name="Culley D."/>
            <person name="Daum C."/>
            <person name="Ezra D."/>
            <person name="Gonzalez J."/>
            <person name="Henrissat B."/>
            <person name="Kuo A."/>
            <person name="Liang C."/>
            <person name="Lipzen A."/>
            <person name="Lutzoni F."/>
            <person name="Magnuson J."/>
            <person name="Mondo S."/>
            <person name="Nolan M."/>
            <person name="Ohm R."/>
            <person name="Pangilinan J."/>
            <person name="Park H.-J."/>
            <person name="Ramirez L."/>
            <person name="Alfaro M."/>
            <person name="Sun H."/>
            <person name="Tritt A."/>
            <person name="Yoshinaga Y."/>
            <person name="Zwiers L.-H."/>
            <person name="Turgeon B."/>
            <person name="Goodwin S."/>
            <person name="Spatafora J."/>
            <person name="Crous P."/>
            <person name="Grigoriev I."/>
        </authorList>
    </citation>
    <scope>NUCLEOTIDE SEQUENCE</scope>
    <source>
        <strain evidence="8">CBS 122681</strain>
    </source>
</reference>
<dbReference type="InterPro" id="IPR010573">
    <property type="entry name" value="MFS_Str1/Tri12-like"/>
</dbReference>
<accession>A0A6A6SW71</accession>
<dbReference type="CDD" id="cd06179">
    <property type="entry name" value="MFS_TRI12_like"/>
    <property type="match status" value="1"/>
</dbReference>
<feature type="transmembrane region" description="Helical" evidence="6">
    <location>
        <begin position="537"/>
        <end position="561"/>
    </location>
</feature>
<dbReference type="PANTHER" id="PTHR23501:SF109">
    <property type="entry name" value="MAJOR FACILITATOR SUPERFAMILY (MFS) PROFILE DOMAIN-CONTAINING PROTEIN-RELATED"/>
    <property type="match status" value="1"/>
</dbReference>
<evidence type="ECO:0000313" key="9">
    <source>
        <dbReference type="Proteomes" id="UP000799324"/>
    </source>
</evidence>
<keyword evidence="3 6" id="KW-0812">Transmembrane</keyword>
<evidence type="ECO:0000256" key="1">
    <source>
        <dbReference type="ARBA" id="ARBA00004141"/>
    </source>
</evidence>
<gene>
    <name evidence="8" type="ORF">K491DRAFT_608136</name>
</gene>
<feature type="transmembrane region" description="Helical" evidence="6">
    <location>
        <begin position="211"/>
        <end position="231"/>
    </location>
</feature>
<sequence>MASIKDDAHVDTVSHLETVSNEKHEHTQEEVVLGRDFTVAESELPKGYFTSANFLGSMFAIGASFGCGVGGFGLAAPVLSFINADIGPDPNVSWVSLSYLLTNSIGLLLVGRLSDLFGRRWFFIGGNALATLGCIVAAVAPNIPALIAGETLIGLGAASQLSYAFAVGELVPTTHRFIAQAWVFAWAIPSSGFAPAIAYAFVFQTSVGWRGIFYLLIALNAATTLAWFFFYKPPTFAMKHGAGLKTQFLKDFDYIGTLLFTMGLLLFLMGISWGGTLHPWKSAHVIATIVIGFACLAGFFIYEAYAGLKEPLVPMHLLKNMSWNITVLLWALGAAVYYALAILWPSMVAVLYPSGHGVMWAGWVSCISNSGILFGEFVGAFFKRRTDIQIPIVFTIGSVFLAAMASSTVETPVRAAIFVFLAAAFIGWNEILNSAVATICIDDQRQIGTATGIAGSARSFISTICSTIYTVILSNRLAATIPARVPPALLSAGLPASSIPAFLSAITLGTSAAWSAVEGLTPAIQAVGVRAYQEANASAYSTVFLSTLAFCGVGIISSFFAPNIDRLLNRDVVVQLRGKGEADGNESVEKV</sequence>
<evidence type="ECO:0000256" key="3">
    <source>
        <dbReference type="ARBA" id="ARBA00022692"/>
    </source>
</evidence>
<feature type="transmembrane region" description="Helical" evidence="6">
    <location>
        <begin position="54"/>
        <end position="79"/>
    </location>
</feature>
<organism evidence="8 9">
    <name type="scientific">Lophiostoma macrostomum CBS 122681</name>
    <dbReference type="NCBI Taxonomy" id="1314788"/>
    <lineage>
        <taxon>Eukaryota</taxon>
        <taxon>Fungi</taxon>
        <taxon>Dikarya</taxon>
        <taxon>Ascomycota</taxon>
        <taxon>Pezizomycotina</taxon>
        <taxon>Dothideomycetes</taxon>
        <taxon>Pleosporomycetidae</taxon>
        <taxon>Pleosporales</taxon>
        <taxon>Lophiostomataceae</taxon>
        <taxon>Lophiostoma</taxon>
    </lineage>
</organism>
<dbReference type="GO" id="GO:0005886">
    <property type="term" value="C:plasma membrane"/>
    <property type="evidence" value="ECO:0007669"/>
    <property type="project" value="TreeGrafter"/>
</dbReference>
<feature type="transmembrane region" description="Helical" evidence="6">
    <location>
        <begin position="327"/>
        <end position="352"/>
    </location>
</feature>
<evidence type="ECO:0000256" key="2">
    <source>
        <dbReference type="ARBA" id="ARBA00022448"/>
    </source>
</evidence>
<feature type="transmembrane region" description="Helical" evidence="6">
    <location>
        <begin position="252"/>
        <end position="273"/>
    </location>
</feature>
<dbReference type="Proteomes" id="UP000799324">
    <property type="component" value="Unassembled WGS sequence"/>
</dbReference>
<evidence type="ECO:0000313" key="8">
    <source>
        <dbReference type="EMBL" id="KAF2650833.1"/>
    </source>
</evidence>
<dbReference type="EMBL" id="MU004443">
    <property type="protein sequence ID" value="KAF2650833.1"/>
    <property type="molecule type" value="Genomic_DNA"/>
</dbReference>
<dbReference type="Gene3D" id="1.20.1250.20">
    <property type="entry name" value="MFS general substrate transporter like domains"/>
    <property type="match status" value="1"/>
</dbReference>
<proteinExistence type="predicted"/>
<feature type="domain" description="Major facilitator superfamily (MFS) profile" evidence="7">
    <location>
        <begin position="48"/>
        <end position="566"/>
    </location>
</feature>
<feature type="transmembrane region" description="Helical" evidence="6">
    <location>
        <begin position="183"/>
        <end position="205"/>
    </location>
</feature>
<dbReference type="PANTHER" id="PTHR23501">
    <property type="entry name" value="MAJOR FACILITATOR SUPERFAMILY"/>
    <property type="match status" value="1"/>
</dbReference>
<evidence type="ECO:0000256" key="5">
    <source>
        <dbReference type="ARBA" id="ARBA00023136"/>
    </source>
</evidence>
<dbReference type="OrthoDB" id="4161376at2759"/>
<dbReference type="Pfam" id="PF06609">
    <property type="entry name" value="TRI12"/>
    <property type="match status" value="1"/>
</dbReference>
<dbReference type="InterPro" id="IPR053791">
    <property type="entry name" value="MFS_Tri12-like"/>
</dbReference>
<feature type="transmembrane region" description="Helical" evidence="6">
    <location>
        <begin position="152"/>
        <end position="171"/>
    </location>
</feature>
<evidence type="ECO:0000256" key="6">
    <source>
        <dbReference type="SAM" id="Phobius"/>
    </source>
</evidence>
<keyword evidence="4 6" id="KW-1133">Transmembrane helix</keyword>
<dbReference type="PROSITE" id="PS00216">
    <property type="entry name" value="SUGAR_TRANSPORT_1"/>
    <property type="match status" value="1"/>
</dbReference>
<protein>
    <submittedName>
        <fullName evidence="8">MFS general substrate transporter</fullName>
    </submittedName>
</protein>
<dbReference type="GO" id="GO:0022857">
    <property type="term" value="F:transmembrane transporter activity"/>
    <property type="evidence" value="ECO:0007669"/>
    <property type="project" value="InterPro"/>
</dbReference>
<keyword evidence="2" id="KW-0813">Transport</keyword>